<feature type="binding site" evidence="4">
    <location>
        <position position="201"/>
    </location>
    <ligand>
        <name>pyridoxal 5'-phosphate</name>
        <dbReference type="ChEBI" id="CHEBI:597326"/>
    </ligand>
</feature>
<feature type="modified residue" description="N6-(pyridoxal phosphate)lysine" evidence="4">
    <location>
        <position position="224"/>
    </location>
</feature>
<dbReference type="Proteomes" id="UP000695264">
    <property type="component" value="Unassembled WGS sequence"/>
</dbReference>
<feature type="binding site" evidence="4">
    <location>
        <position position="223"/>
    </location>
    <ligand>
        <name>pyridoxal 5'-phosphate</name>
        <dbReference type="ChEBI" id="CHEBI:597326"/>
    </ligand>
</feature>
<reference evidence="7 8" key="1">
    <citation type="submission" date="2020-03" db="EMBL/GenBank/DDBJ databases">
        <title>WGS of actinomycetes isolated from Thailand.</title>
        <authorList>
            <person name="Thawai C."/>
        </authorList>
    </citation>
    <scope>NUCLEOTIDE SEQUENCE [LARGE SCALE GENOMIC DNA]</scope>
    <source>
        <strain evidence="7 8">PLAI 1-29</strain>
    </source>
</reference>
<dbReference type="Gene3D" id="3.90.1150.10">
    <property type="entry name" value="Aspartate Aminotransferase, domain 1"/>
    <property type="match status" value="1"/>
</dbReference>
<dbReference type="Gene3D" id="3.40.640.10">
    <property type="entry name" value="Type I PLP-dependent aspartate aminotransferase-like (Major domain)"/>
    <property type="match status" value="1"/>
</dbReference>
<sequence length="413" mass="43479">MESTREWAVRQDADDPLSSFRKEFELPEGLIQLNGNSLGPLPRAVPGALERAMRHQWGPRLIRAWFEDGWWEAPVRTGDRIGRLIGAAPGQTVVGESTSVQLFNAVTAAARLRPGRTVLLSDAANFPTDRYLAASVARLLGLRLTEVPPGGIGEALERHRGRVGAVLCGAVDFRTGELFDVPRLTAEIHAAGAVAVWDLSHAAGAVPVEVDAAGVDLAVGCGYKYLCGGPGAPAFLYAAARHHGALDLPVTGWHGHARPFAMEDTFVPAEGIERARTGTPHILSLLALEAALEPLEAAGVAAVRRKSLALGDQFLGLLRDLGPGAEGAPGPGPEGGVPAVEVVTPTAPERRGGHLTLRVPGAAGVSAALLERGVLTDARPPSLLRLCLNGLYVSYTDVFDTVTALRDALEVTR</sequence>
<gene>
    <name evidence="4" type="primary">kynU</name>
    <name evidence="7" type="ORF">HCK00_25700</name>
</gene>
<organism evidence="7 8">
    <name type="scientific">Streptomyces zingiberis</name>
    <dbReference type="NCBI Taxonomy" id="2053010"/>
    <lineage>
        <taxon>Bacteria</taxon>
        <taxon>Bacillati</taxon>
        <taxon>Actinomycetota</taxon>
        <taxon>Actinomycetes</taxon>
        <taxon>Kitasatosporales</taxon>
        <taxon>Streptomycetaceae</taxon>
        <taxon>Streptomyces</taxon>
    </lineage>
</organism>
<dbReference type="InterPro" id="IPR015424">
    <property type="entry name" value="PyrdxlP-dep_Trfase"/>
</dbReference>
<feature type="binding site" evidence="4">
    <location>
        <begin position="126"/>
        <end position="129"/>
    </location>
    <ligand>
        <name>pyridoxal 5'-phosphate</name>
        <dbReference type="ChEBI" id="CHEBI:597326"/>
    </ligand>
</feature>
<dbReference type="InterPro" id="IPR010111">
    <property type="entry name" value="Kynureninase"/>
</dbReference>
<evidence type="ECO:0000313" key="7">
    <source>
        <dbReference type="EMBL" id="NJQ03818.1"/>
    </source>
</evidence>
<dbReference type="PANTHER" id="PTHR14084">
    <property type="entry name" value="KYNURENINASE"/>
    <property type="match status" value="1"/>
</dbReference>
<dbReference type="InterPro" id="IPR000192">
    <property type="entry name" value="Aminotrans_V_dom"/>
</dbReference>
<feature type="binding site" evidence="4">
    <location>
        <position position="98"/>
    </location>
    <ligand>
        <name>pyridoxal 5'-phosphate</name>
        <dbReference type="ChEBI" id="CHEBI:597326"/>
    </ligand>
</feature>
<proteinExistence type="inferred from homology"/>
<comment type="cofactor">
    <cofactor evidence="4 5">
        <name>pyridoxal 5'-phosphate</name>
        <dbReference type="ChEBI" id="CHEBI:597326"/>
    </cofactor>
</comment>
<comment type="function">
    <text evidence="4 5">Catalyzes the cleavage of L-kynurenine (L-Kyn) and L-3-hydroxykynurenine (L-3OHKyn) into anthranilic acid (AA) and 3-hydroxyanthranilic acid (3-OHAA), respectively.</text>
</comment>
<dbReference type="HAMAP" id="MF_01970">
    <property type="entry name" value="Kynureninase"/>
    <property type="match status" value="1"/>
</dbReference>
<keyword evidence="2 4" id="KW-0378">Hydrolase</keyword>
<evidence type="ECO:0000313" key="8">
    <source>
        <dbReference type="Proteomes" id="UP000695264"/>
    </source>
</evidence>
<name>A0ABX1C306_9ACTN</name>
<dbReference type="GO" id="GO:0008483">
    <property type="term" value="F:transaminase activity"/>
    <property type="evidence" value="ECO:0007669"/>
    <property type="project" value="UniProtKB-KW"/>
</dbReference>
<feature type="domain" description="Aminotransferase class V" evidence="6">
    <location>
        <begin position="80"/>
        <end position="320"/>
    </location>
</feature>
<dbReference type="Pfam" id="PF00266">
    <property type="entry name" value="Aminotran_5"/>
    <property type="match status" value="1"/>
</dbReference>
<keyword evidence="1 4" id="KW-0662">Pyridine nucleotide biosynthesis</keyword>
<feature type="binding site" evidence="4">
    <location>
        <position position="99"/>
    </location>
    <ligand>
        <name>pyridoxal 5'-phosphate</name>
        <dbReference type="ChEBI" id="CHEBI:597326"/>
    </ligand>
</feature>
<evidence type="ECO:0000256" key="5">
    <source>
        <dbReference type="PIRNR" id="PIRNR038800"/>
    </source>
</evidence>
<keyword evidence="7" id="KW-0032">Aminotransferase</keyword>
<comment type="subunit">
    <text evidence="4 5">Homodimer.</text>
</comment>
<dbReference type="PANTHER" id="PTHR14084:SF0">
    <property type="entry name" value="KYNURENINASE"/>
    <property type="match status" value="1"/>
</dbReference>
<keyword evidence="3 4" id="KW-0663">Pyridoxal phosphate</keyword>
<dbReference type="RefSeq" id="WP_168104440.1">
    <property type="nucleotide sequence ID" value="NZ_JAATEN010000031.1"/>
</dbReference>
<comment type="catalytic activity">
    <reaction evidence="4 5">
        <text>L-kynurenine + H2O = anthranilate + L-alanine + H(+)</text>
        <dbReference type="Rhea" id="RHEA:16813"/>
        <dbReference type="ChEBI" id="CHEBI:15377"/>
        <dbReference type="ChEBI" id="CHEBI:15378"/>
        <dbReference type="ChEBI" id="CHEBI:16567"/>
        <dbReference type="ChEBI" id="CHEBI:57959"/>
        <dbReference type="ChEBI" id="CHEBI:57972"/>
        <dbReference type="EC" id="3.7.1.3"/>
    </reaction>
</comment>
<evidence type="ECO:0000256" key="4">
    <source>
        <dbReference type="HAMAP-Rule" id="MF_01970"/>
    </source>
</evidence>
<comment type="similarity">
    <text evidence="4 5">Belongs to the kynureninase family.</text>
</comment>
<evidence type="ECO:0000256" key="1">
    <source>
        <dbReference type="ARBA" id="ARBA00022642"/>
    </source>
</evidence>
<comment type="pathway">
    <text evidence="4 5">Cofactor biosynthesis; NAD(+) biosynthesis; quinolinate from L-kynurenine: step 2/3.</text>
</comment>
<comment type="pathway">
    <text evidence="4 5">Amino-acid degradation; L-kynurenine degradation; L-alanine and anthranilate from L-kynurenine: step 1/1.</text>
</comment>
<feature type="binding site" evidence="4">
    <location>
        <position position="279"/>
    </location>
    <ligand>
        <name>pyridoxal 5'-phosphate</name>
        <dbReference type="ChEBI" id="CHEBI:597326"/>
    </ligand>
</feature>
<dbReference type="InterPro" id="IPR015421">
    <property type="entry name" value="PyrdxlP-dep_Trfase_major"/>
</dbReference>
<comment type="catalytic activity">
    <reaction evidence="5">
        <text>3-hydroxy-L-kynurenine + H2O = 3-hydroxyanthranilate + L-alanine + H(+)</text>
        <dbReference type="Rhea" id="RHEA:25143"/>
        <dbReference type="ChEBI" id="CHEBI:15377"/>
        <dbReference type="ChEBI" id="CHEBI:15378"/>
        <dbReference type="ChEBI" id="CHEBI:36559"/>
        <dbReference type="ChEBI" id="CHEBI:57972"/>
        <dbReference type="ChEBI" id="CHEBI:58125"/>
        <dbReference type="EC" id="3.7.1.3"/>
    </reaction>
</comment>
<keyword evidence="8" id="KW-1185">Reference proteome</keyword>
<feature type="binding site" evidence="4">
    <location>
        <position position="198"/>
    </location>
    <ligand>
        <name>pyridoxal 5'-phosphate</name>
        <dbReference type="ChEBI" id="CHEBI:597326"/>
    </ligand>
</feature>
<evidence type="ECO:0000256" key="2">
    <source>
        <dbReference type="ARBA" id="ARBA00022801"/>
    </source>
</evidence>
<comment type="caution">
    <text evidence="7">The sequence shown here is derived from an EMBL/GenBank/DDBJ whole genome shotgun (WGS) entry which is preliminary data.</text>
</comment>
<feature type="binding site" evidence="4">
    <location>
        <position position="253"/>
    </location>
    <ligand>
        <name>pyridoxal 5'-phosphate</name>
        <dbReference type="ChEBI" id="CHEBI:597326"/>
    </ligand>
</feature>
<keyword evidence="7" id="KW-0808">Transferase</keyword>
<evidence type="ECO:0000259" key="6">
    <source>
        <dbReference type="Pfam" id="PF00266"/>
    </source>
</evidence>
<evidence type="ECO:0000256" key="3">
    <source>
        <dbReference type="ARBA" id="ARBA00022898"/>
    </source>
</evidence>
<comment type="caution">
    <text evidence="4">Lacks conserved residue(s) required for the propagation of feature annotation.</text>
</comment>
<accession>A0ABX1C306</accession>
<dbReference type="SUPFAM" id="SSF53383">
    <property type="entry name" value="PLP-dependent transferases"/>
    <property type="match status" value="1"/>
</dbReference>
<dbReference type="EMBL" id="JAATEN010000031">
    <property type="protein sequence ID" value="NJQ03818.1"/>
    <property type="molecule type" value="Genomic_DNA"/>
</dbReference>
<dbReference type="Pfam" id="PF22580">
    <property type="entry name" value="KYNU_C"/>
    <property type="match status" value="1"/>
</dbReference>
<dbReference type="PIRSF" id="PIRSF038800">
    <property type="entry name" value="KYNU"/>
    <property type="match status" value="1"/>
</dbReference>
<protein>
    <recommendedName>
        <fullName evidence="4 5">Kynureninase</fullName>
        <ecNumber evidence="4 5">3.7.1.3</ecNumber>
    </recommendedName>
    <alternativeName>
        <fullName evidence="4">L-kynurenine hydrolase</fullName>
    </alternativeName>
</protein>
<dbReference type="InterPro" id="IPR015422">
    <property type="entry name" value="PyrdxlP-dep_Trfase_small"/>
</dbReference>
<dbReference type="EC" id="3.7.1.3" evidence="4 5"/>